<dbReference type="Gene3D" id="2.40.70.10">
    <property type="entry name" value="Acid Proteases"/>
    <property type="match status" value="1"/>
</dbReference>
<protein>
    <recommendedName>
        <fullName evidence="2">Retropepsins domain-containing protein</fullName>
    </recommendedName>
</protein>
<dbReference type="EMBL" id="LAZR01004770">
    <property type="protein sequence ID" value="KKN05716.1"/>
    <property type="molecule type" value="Genomic_DNA"/>
</dbReference>
<sequence>MTILNIHIKEDDKIKFQELVDIKKLKSMSEVIRRLVSEKIKIEEVSQESKKDIEVAIPDYIPKNKYIAFVKGAIIAVGDTVSDVAQVAAEKFPNGPLVIKFNGPKKKPIEYCFLSLNDLNCWNYANVENITYPIIPITLQIHSIEKHLLALIDTAASVCLLKVGLINSSEVQINRTEQLSTAAGIISKKFYKGQVKLFKVDFEIDFIIAPIDDSLPFNMLVGRNLLDKLDAYFFGKKKIVCLKIAED</sequence>
<gene>
    <name evidence="1" type="ORF">LCGC14_1084520</name>
</gene>
<accession>A0A0F9PXD2</accession>
<reference evidence="1" key="1">
    <citation type="journal article" date="2015" name="Nature">
        <title>Complex archaea that bridge the gap between prokaryotes and eukaryotes.</title>
        <authorList>
            <person name="Spang A."/>
            <person name="Saw J.H."/>
            <person name="Jorgensen S.L."/>
            <person name="Zaremba-Niedzwiedzka K."/>
            <person name="Martijn J."/>
            <person name="Lind A.E."/>
            <person name="van Eijk R."/>
            <person name="Schleper C."/>
            <person name="Guy L."/>
            <person name="Ettema T.J."/>
        </authorList>
    </citation>
    <scope>NUCLEOTIDE SEQUENCE</scope>
</reference>
<organism evidence="1">
    <name type="scientific">marine sediment metagenome</name>
    <dbReference type="NCBI Taxonomy" id="412755"/>
    <lineage>
        <taxon>unclassified sequences</taxon>
        <taxon>metagenomes</taxon>
        <taxon>ecological metagenomes</taxon>
    </lineage>
</organism>
<proteinExistence type="predicted"/>
<evidence type="ECO:0000313" key="1">
    <source>
        <dbReference type="EMBL" id="KKN05716.1"/>
    </source>
</evidence>
<evidence type="ECO:0008006" key="2">
    <source>
        <dbReference type="Google" id="ProtNLM"/>
    </source>
</evidence>
<name>A0A0F9PXD2_9ZZZZ</name>
<dbReference type="InterPro" id="IPR021109">
    <property type="entry name" value="Peptidase_aspartic_dom_sf"/>
</dbReference>
<comment type="caution">
    <text evidence="1">The sequence shown here is derived from an EMBL/GenBank/DDBJ whole genome shotgun (WGS) entry which is preliminary data.</text>
</comment>
<dbReference type="SUPFAM" id="SSF50630">
    <property type="entry name" value="Acid proteases"/>
    <property type="match status" value="1"/>
</dbReference>
<dbReference type="AlphaFoldDB" id="A0A0F9PXD2"/>